<dbReference type="GO" id="GO:0005886">
    <property type="term" value="C:plasma membrane"/>
    <property type="evidence" value="ECO:0007669"/>
    <property type="project" value="UniProtKB-SubCell"/>
</dbReference>
<dbReference type="Proteomes" id="UP000306740">
    <property type="component" value="Unassembled WGS sequence"/>
</dbReference>
<dbReference type="SUPFAM" id="SSF82866">
    <property type="entry name" value="Multidrug efflux transporter AcrB transmembrane domain"/>
    <property type="match status" value="2"/>
</dbReference>
<feature type="transmembrane region" description="Helical" evidence="8">
    <location>
        <begin position="539"/>
        <end position="560"/>
    </location>
</feature>
<feature type="transmembrane region" description="Helical" evidence="8">
    <location>
        <begin position="199"/>
        <end position="222"/>
    </location>
</feature>
<keyword evidence="6 8" id="KW-0472">Membrane</keyword>
<dbReference type="InterPro" id="IPR000731">
    <property type="entry name" value="SSD"/>
</dbReference>
<dbReference type="InterPro" id="IPR004869">
    <property type="entry name" value="MMPL_dom"/>
</dbReference>
<feature type="transmembrane region" description="Helical" evidence="8">
    <location>
        <begin position="572"/>
        <end position="590"/>
    </location>
</feature>
<feature type="transmembrane region" description="Helical" evidence="8">
    <location>
        <begin position="639"/>
        <end position="660"/>
    </location>
</feature>
<comment type="subcellular location">
    <subcellularLocation>
        <location evidence="1">Cell membrane</location>
        <topology evidence="1">Multi-pass membrane protein</topology>
    </subcellularLocation>
</comment>
<feature type="transmembrane region" description="Helical" evidence="8">
    <location>
        <begin position="234"/>
        <end position="256"/>
    </location>
</feature>
<evidence type="ECO:0000256" key="2">
    <source>
        <dbReference type="ARBA" id="ARBA00010157"/>
    </source>
</evidence>
<evidence type="ECO:0000259" key="9">
    <source>
        <dbReference type="PROSITE" id="PS50156"/>
    </source>
</evidence>
<feature type="region of interest" description="Disordered" evidence="7">
    <location>
        <begin position="688"/>
        <end position="713"/>
    </location>
</feature>
<dbReference type="OrthoDB" id="2365435at2"/>
<accession>A0A5C4MLV5</accession>
<dbReference type="Pfam" id="PF03176">
    <property type="entry name" value="MMPL"/>
    <property type="match status" value="2"/>
</dbReference>
<organism evidence="10 11">
    <name type="scientific">Mumia zhuanghuii</name>
    <dbReference type="NCBI Taxonomy" id="2585211"/>
    <lineage>
        <taxon>Bacteria</taxon>
        <taxon>Bacillati</taxon>
        <taxon>Actinomycetota</taxon>
        <taxon>Actinomycetes</taxon>
        <taxon>Propionibacteriales</taxon>
        <taxon>Nocardioidaceae</taxon>
        <taxon>Mumia</taxon>
    </lineage>
</organism>
<gene>
    <name evidence="10" type="ORF">FHE65_11820</name>
</gene>
<proteinExistence type="inferred from homology"/>
<evidence type="ECO:0000256" key="5">
    <source>
        <dbReference type="ARBA" id="ARBA00022989"/>
    </source>
</evidence>
<evidence type="ECO:0000256" key="6">
    <source>
        <dbReference type="ARBA" id="ARBA00023136"/>
    </source>
</evidence>
<comment type="similarity">
    <text evidence="2">Belongs to the resistance-nodulation-cell division (RND) (TC 2.A.6) family. MmpL subfamily.</text>
</comment>
<name>A0A5C4MLV5_9ACTN</name>
<sequence>MHRSIAGWINHRFTPALTIVFWVLVVGLLGSTAGQLTDVQENEAENWLPTSAESTKALEAAEEFSSPNLIPAVVVYEREGGLQAADLAAAQEDARTFGQRDDLDGEVVGPIPSEDGEALETIVPLNLGEDGWNSAPDVVDELEGTANDGPEGLDAYLTGPAGQAADSSAVFEGIDSTLLLAAAGVVTVLLLLTYRSPVLWLLPVISAGVALTVAQAVVVLLAKHADLTVDGQSASILTVLVFGAGTDYALLLVARYREELRRHESRREAMAIALHRAGPAIVASGATVAIGMLCLLLAQMTSTRGLGPVAAIGIVCGLAVMLTMLPALLVVLGRWIFWPRIPHFGDDDPSAHGVWAGVGRRIARAPRRVWVVTTLILAIAGLGIVQLNATGLSTEEAFLGTPDSVAGEKVLADHFPGGAGAPVVVLASPDAAAEVRTTFQANDGIAASSVTEPRVQGDWAYMEGTLEAEPDSDAAYDTIEDLRSSLDAADPDALVGGTTAVTLDIQQASARDNRVIIPAVLVVVLLILMLLLRALVAPLILLATVVLSFAAALGVSALVFRHVFDFAGTDTAFPLFVFVFLVALGIDYNIFLMTRVREEAQRFGTRRGALIGLAATGGVITSAGLVLAGTFAVLGTLPLVFFAQMGFTVAFGVLLDTLVVRSVLVTALNLDVGRHMWWPSPLGRKEDVAVDAGPHDPYEESVPAGAHAGPPSP</sequence>
<feature type="transmembrane region" description="Helical" evidence="8">
    <location>
        <begin position="277"/>
        <end position="298"/>
    </location>
</feature>
<feature type="transmembrane region" description="Helical" evidence="8">
    <location>
        <begin position="515"/>
        <end position="532"/>
    </location>
</feature>
<feature type="compositionally biased region" description="Basic and acidic residues" evidence="7">
    <location>
        <begin position="688"/>
        <end position="698"/>
    </location>
</feature>
<feature type="transmembrane region" description="Helical" evidence="8">
    <location>
        <begin position="310"/>
        <end position="332"/>
    </location>
</feature>
<evidence type="ECO:0000256" key="4">
    <source>
        <dbReference type="ARBA" id="ARBA00022692"/>
    </source>
</evidence>
<comment type="caution">
    <text evidence="10">The sequence shown here is derived from an EMBL/GenBank/DDBJ whole genome shotgun (WGS) entry which is preliminary data.</text>
</comment>
<evidence type="ECO:0000256" key="3">
    <source>
        <dbReference type="ARBA" id="ARBA00022475"/>
    </source>
</evidence>
<keyword evidence="4 8" id="KW-0812">Transmembrane</keyword>
<dbReference type="RefSeq" id="WP_139087213.1">
    <property type="nucleotide sequence ID" value="NZ_VDFR01000052.1"/>
</dbReference>
<dbReference type="InterPro" id="IPR050545">
    <property type="entry name" value="Mycobact_MmpL"/>
</dbReference>
<evidence type="ECO:0000313" key="10">
    <source>
        <dbReference type="EMBL" id="TNC46740.1"/>
    </source>
</evidence>
<evidence type="ECO:0000256" key="1">
    <source>
        <dbReference type="ARBA" id="ARBA00004651"/>
    </source>
</evidence>
<protein>
    <recommendedName>
        <fullName evidence="9">SSD domain-containing protein</fullName>
    </recommendedName>
</protein>
<evidence type="ECO:0000313" key="11">
    <source>
        <dbReference type="Proteomes" id="UP000306740"/>
    </source>
</evidence>
<feature type="transmembrane region" description="Helical" evidence="8">
    <location>
        <begin position="173"/>
        <end position="192"/>
    </location>
</feature>
<dbReference type="PROSITE" id="PS50156">
    <property type="entry name" value="SSD"/>
    <property type="match status" value="1"/>
</dbReference>
<keyword evidence="5 8" id="KW-1133">Transmembrane helix</keyword>
<keyword evidence="3" id="KW-1003">Cell membrane</keyword>
<dbReference type="PANTHER" id="PTHR33406">
    <property type="entry name" value="MEMBRANE PROTEIN MJ1562-RELATED"/>
    <property type="match status" value="1"/>
</dbReference>
<dbReference type="PANTHER" id="PTHR33406:SF6">
    <property type="entry name" value="MEMBRANE PROTEIN YDGH-RELATED"/>
    <property type="match status" value="1"/>
</dbReference>
<dbReference type="EMBL" id="VDFR01000052">
    <property type="protein sequence ID" value="TNC46740.1"/>
    <property type="molecule type" value="Genomic_DNA"/>
</dbReference>
<evidence type="ECO:0000256" key="7">
    <source>
        <dbReference type="SAM" id="MobiDB-lite"/>
    </source>
</evidence>
<reference evidence="10 11" key="1">
    <citation type="submission" date="2019-05" db="EMBL/GenBank/DDBJ databases">
        <title>Mumia sp. nov., isolated from the intestinal contents of plateau pika (Ochotona curzoniae) in the Qinghai-Tibet plateau of China.</title>
        <authorList>
            <person name="Tian Z."/>
        </authorList>
    </citation>
    <scope>NUCLEOTIDE SEQUENCE [LARGE SCALE GENOMIC DNA]</scope>
    <source>
        <strain evidence="11">527</strain>
    </source>
</reference>
<feature type="transmembrane region" description="Helical" evidence="8">
    <location>
        <begin position="369"/>
        <end position="389"/>
    </location>
</feature>
<evidence type="ECO:0000256" key="8">
    <source>
        <dbReference type="SAM" id="Phobius"/>
    </source>
</evidence>
<feature type="transmembrane region" description="Helical" evidence="8">
    <location>
        <begin position="610"/>
        <end position="633"/>
    </location>
</feature>
<feature type="domain" description="SSD" evidence="9">
    <location>
        <begin position="171"/>
        <end position="331"/>
    </location>
</feature>
<dbReference type="AlphaFoldDB" id="A0A5C4MLV5"/>
<dbReference type="Gene3D" id="1.20.1640.10">
    <property type="entry name" value="Multidrug efflux transporter AcrB transmembrane domain"/>
    <property type="match status" value="2"/>
</dbReference>